<keyword evidence="4" id="KW-1185">Reference proteome</keyword>
<proteinExistence type="predicted"/>
<gene>
    <name evidence="3" type="ORF">AAG747_14710</name>
</gene>
<dbReference type="RefSeq" id="WP_346821941.1">
    <property type="nucleotide sequence ID" value="NZ_JBDKWZ010000007.1"/>
</dbReference>
<comment type="caution">
    <text evidence="3">The sequence shown here is derived from an EMBL/GenBank/DDBJ whole genome shotgun (WGS) entry which is preliminary data.</text>
</comment>
<evidence type="ECO:0000259" key="2">
    <source>
        <dbReference type="Pfam" id="PF13785"/>
    </source>
</evidence>
<accession>A0AAW9S6N9</accession>
<reference evidence="3 4" key="1">
    <citation type="submission" date="2024-04" db="EMBL/GenBank/DDBJ databases">
        <title>Novel genus in family Flammeovirgaceae.</title>
        <authorList>
            <person name="Nguyen T.H."/>
            <person name="Vuong T.Q."/>
            <person name="Le H."/>
            <person name="Kim S.-G."/>
        </authorList>
    </citation>
    <scope>NUCLEOTIDE SEQUENCE [LARGE SCALE GENOMIC DNA]</scope>
    <source>
        <strain evidence="3 4">JCM 23209</strain>
    </source>
</reference>
<name>A0AAW9S6N9_9BACT</name>
<organism evidence="3 4">
    <name type="scientific">Rapidithrix thailandica</name>
    <dbReference type="NCBI Taxonomy" id="413964"/>
    <lineage>
        <taxon>Bacteria</taxon>
        <taxon>Pseudomonadati</taxon>
        <taxon>Bacteroidota</taxon>
        <taxon>Cytophagia</taxon>
        <taxon>Cytophagales</taxon>
        <taxon>Flammeovirgaceae</taxon>
        <taxon>Rapidithrix</taxon>
    </lineage>
</organism>
<keyword evidence="1" id="KW-0472">Membrane</keyword>
<dbReference type="AlphaFoldDB" id="A0AAW9S6N9"/>
<dbReference type="Proteomes" id="UP001403385">
    <property type="component" value="Unassembled WGS sequence"/>
</dbReference>
<protein>
    <recommendedName>
        <fullName evidence="2">DUF4178 domain-containing protein</fullName>
    </recommendedName>
</protein>
<evidence type="ECO:0000313" key="4">
    <source>
        <dbReference type="Proteomes" id="UP001403385"/>
    </source>
</evidence>
<dbReference type="Pfam" id="PF13785">
    <property type="entry name" value="DUF4178"/>
    <property type="match status" value="1"/>
</dbReference>
<keyword evidence="1" id="KW-1133">Transmembrane helix</keyword>
<evidence type="ECO:0000256" key="1">
    <source>
        <dbReference type="SAM" id="Phobius"/>
    </source>
</evidence>
<feature type="domain" description="DUF4178" evidence="2">
    <location>
        <begin position="162"/>
        <end position="304"/>
    </location>
</feature>
<sequence length="316" mass="37188">METLLIPEIHEHLPKPIRDQVRLLPKEVQLEVFRRFNSRKKTLGWAYLTHFLMGSSYAYQEKWIKQVLFWLTGLGFGIGWVINLVRMPSMIKGVNKKIARKILEEVCESFVYVKRYPQLTAIRKSLYNQSHDFQPANKLQPRPVQREIEDPLNVSLEHLSTGFILDYQTQTWSVVHESQFDLNQGLTERMFKLTSSLESVFILIRQDTGQQQIIDFSLTNIHALDPDLQVEIIKVGQPRNVLHYQEGIYYKEHYRKGHSYDITDKLPGKWTEVWEYLNGERSQIIRIEKYANQQFKTYIGKPVSSLAFSEILPSMK</sequence>
<feature type="transmembrane region" description="Helical" evidence="1">
    <location>
        <begin position="66"/>
        <end position="85"/>
    </location>
</feature>
<keyword evidence="1" id="KW-0812">Transmembrane</keyword>
<evidence type="ECO:0000313" key="3">
    <source>
        <dbReference type="EMBL" id="MEN7549172.1"/>
    </source>
</evidence>
<dbReference type="EMBL" id="JBDKWZ010000007">
    <property type="protein sequence ID" value="MEN7549172.1"/>
    <property type="molecule type" value="Genomic_DNA"/>
</dbReference>
<dbReference type="InterPro" id="IPR025235">
    <property type="entry name" value="DUF4178"/>
</dbReference>